<reference evidence="1 2" key="1">
    <citation type="submission" date="2014-09" db="EMBL/GenBank/DDBJ databases">
        <authorList>
            <person name="Chan K.-G."/>
        </authorList>
    </citation>
    <scope>NUCLEOTIDE SEQUENCE [LARGE SCALE GENOMIC DNA]</scope>
    <source>
        <strain evidence="1 2">ND07</strain>
    </source>
</reference>
<accession>A0A089YFJ2</accession>
<sequence>MKNVTQLVPAAARALRTTGQVPVASQPLGVVDDQTGEVVEKIFRQLQGIFPAYKQAWPDDRALNTARRNWTAALVDAGISSIEQVRYAILQCRRSGSPFAPSVGQFIAWCKPTPEQLGLPEAEDAWMQALMAKYSHEAVRLAAIETGVFDLRAARQDDKSLRSRFDRAYEIIVRRAQEGKPLDGKIATGIGHDSQKSLAQLAEEHAAQRQVRLLEIQGIPTTAAAARAQLLAKFKRGPVAGKECK</sequence>
<dbReference type="AlphaFoldDB" id="A0A089YFJ2"/>
<keyword evidence="2" id="KW-1185">Reference proteome</keyword>
<dbReference type="GO" id="GO:0006270">
    <property type="term" value="P:DNA replication initiation"/>
    <property type="evidence" value="ECO:0007669"/>
    <property type="project" value="InterPro"/>
</dbReference>
<dbReference type="InterPro" id="IPR009731">
    <property type="entry name" value="P-like"/>
</dbReference>
<protein>
    <submittedName>
        <fullName evidence="1">Replication protein P</fullName>
    </submittedName>
</protein>
<dbReference type="RefSeq" id="WP_038413096.1">
    <property type="nucleotide sequence ID" value="NZ_CP009455.1"/>
</dbReference>
<dbReference type="STRING" id="157783.LK03_14950"/>
<proteinExistence type="predicted"/>
<dbReference type="Proteomes" id="UP000029493">
    <property type="component" value="Chromosome"/>
</dbReference>
<dbReference type="EMBL" id="CP009455">
    <property type="protein sequence ID" value="AIR90503.1"/>
    <property type="molecule type" value="Genomic_DNA"/>
</dbReference>
<organism evidence="1 2">
    <name type="scientific">Pseudomonas cremoricolorata</name>
    <dbReference type="NCBI Taxonomy" id="157783"/>
    <lineage>
        <taxon>Bacteria</taxon>
        <taxon>Pseudomonadati</taxon>
        <taxon>Pseudomonadota</taxon>
        <taxon>Gammaproteobacteria</taxon>
        <taxon>Pseudomonadales</taxon>
        <taxon>Pseudomonadaceae</taxon>
        <taxon>Pseudomonas</taxon>
    </lineage>
</organism>
<dbReference type="Pfam" id="PF06992">
    <property type="entry name" value="Phage_lambda_P"/>
    <property type="match status" value="1"/>
</dbReference>
<dbReference type="KEGG" id="psw:LK03_14950"/>
<dbReference type="eggNOG" id="ENOG502ZB3U">
    <property type="taxonomic scope" value="Bacteria"/>
</dbReference>
<gene>
    <name evidence="1" type="ORF">LK03_14950</name>
</gene>
<dbReference type="OrthoDB" id="5675790at2"/>
<evidence type="ECO:0000313" key="2">
    <source>
        <dbReference type="Proteomes" id="UP000029493"/>
    </source>
</evidence>
<evidence type="ECO:0000313" key="1">
    <source>
        <dbReference type="EMBL" id="AIR90503.1"/>
    </source>
</evidence>
<name>A0A089YFJ2_9PSED</name>